<dbReference type="Proteomes" id="UP000318483">
    <property type="component" value="Chromosome"/>
</dbReference>
<dbReference type="SUPFAM" id="SSF56935">
    <property type="entry name" value="Porins"/>
    <property type="match status" value="1"/>
</dbReference>
<dbReference type="EMBL" id="CP042261">
    <property type="protein sequence ID" value="QDY68260.1"/>
    <property type="molecule type" value="Genomic_DNA"/>
</dbReference>
<organism evidence="3 4">
    <name type="scientific">Qingshengfaniella alkalisoli</name>
    <dbReference type="NCBI Taxonomy" id="2599296"/>
    <lineage>
        <taxon>Bacteria</taxon>
        <taxon>Pseudomonadati</taxon>
        <taxon>Pseudomonadota</taxon>
        <taxon>Alphaproteobacteria</taxon>
        <taxon>Rhodobacterales</taxon>
        <taxon>Paracoccaceae</taxon>
        <taxon>Qingshengfaniella</taxon>
    </lineage>
</organism>
<dbReference type="AlphaFoldDB" id="A0A5B8J202"/>
<dbReference type="GO" id="GO:0016020">
    <property type="term" value="C:membrane"/>
    <property type="evidence" value="ECO:0007669"/>
    <property type="project" value="InterPro"/>
</dbReference>
<dbReference type="InterPro" id="IPR023614">
    <property type="entry name" value="Porin_dom_sf"/>
</dbReference>
<proteinExistence type="predicted"/>
<dbReference type="GO" id="GO:0015288">
    <property type="term" value="F:porin activity"/>
    <property type="evidence" value="ECO:0007669"/>
    <property type="project" value="InterPro"/>
</dbReference>
<evidence type="ECO:0000313" key="3">
    <source>
        <dbReference type="EMBL" id="QDY68260.1"/>
    </source>
</evidence>
<name>A0A5B8J202_9RHOB</name>
<dbReference type="RefSeq" id="WP_146362714.1">
    <property type="nucleotide sequence ID" value="NZ_CP042261.1"/>
</dbReference>
<protein>
    <submittedName>
        <fullName evidence="3">Porin</fullName>
    </submittedName>
</protein>
<keyword evidence="1" id="KW-0732">Signal</keyword>
<evidence type="ECO:0000313" key="4">
    <source>
        <dbReference type="Proteomes" id="UP000318483"/>
    </source>
</evidence>
<dbReference type="OrthoDB" id="7326315at2"/>
<dbReference type="KEGG" id="lit:FPZ52_00580"/>
<gene>
    <name evidence="3" type="ORF">FPZ52_00580</name>
</gene>
<feature type="domain" description="Porin" evidence="2">
    <location>
        <begin position="7"/>
        <end position="313"/>
    </location>
</feature>
<accession>A0A5B8J202</accession>
<dbReference type="Pfam" id="PF13609">
    <property type="entry name" value="Porin_4"/>
    <property type="match status" value="1"/>
</dbReference>
<evidence type="ECO:0000259" key="2">
    <source>
        <dbReference type="Pfam" id="PF13609"/>
    </source>
</evidence>
<feature type="chain" id="PRO_5022969607" evidence="1">
    <location>
        <begin position="21"/>
        <end position="324"/>
    </location>
</feature>
<dbReference type="InterPro" id="IPR033900">
    <property type="entry name" value="Gram_neg_porin_domain"/>
</dbReference>
<feature type="signal peptide" evidence="1">
    <location>
        <begin position="1"/>
        <end position="20"/>
    </location>
</feature>
<reference evidence="3 4" key="1">
    <citation type="submission" date="2019-07" db="EMBL/GenBank/DDBJ databases">
        <title>Litoreibacter alkalisoli sp. nov., isolated from saline-alkaline soil.</title>
        <authorList>
            <person name="Wang S."/>
            <person name="Xu L."/>
            <person name="Xing Y.-T."/>
            <person name="Sun J.-Q."/>
        </authorList>
    </citation>
    <scope>NUCLEOTIDE SEQUENCE [LARGE SCALE GENOMIC DNA]</scope>
    <source>
        <strain evidence="3 4">LN3S51</strain>
    </source>
</reference>
<sequence>MKKILLASSALVLTAGYAAADVTVSGDGRMGIVYAEDGYANALTGKTKDWSYNSRIRIKFAASGETDGGLAFGGSVRADHYDDDQGTKGTAGDVFISGGFGKLSMGDVDGGAEKAIGDLAEIGYTCLACLNETTYLFGGNDPSALYEYAYEGLILALGVSDDEEYSVGVGYDGGMWSVGLGYENVPEGSTISLIDNDETGLTADVLSDEDLEQVFVGGSVTFSDITLKGVYGVVDADDWEIEQYGISAEGTWGATTVAAYWRALDTSDIMFDGDGDGFADEEFGKIEIYGIGAEYDLGGGASVAGGIASVDDNTIGDIGLKFSF</sequence>
<evidence type="ECO:0000256" key="1">
    <source>
        <dbReference type="SAM" id="SignalP"/>
    </source>
</evidence>
<keyword evidence="4" id="KW-1185">Reference proteome</keyword>
<dbReference type="Gene3D" id="2.40.160.10">
    <property type="entry name" value="Porin"/>
    <property type="match status" value="1"/>
</dbReference>